<dbReference type="EMBL" id="JXKM01000002">
    <property type="protein sequence ID" value="OJG36713.1"/>
    <property type="molecule type" value="Genomic_DNA"/>
</dbReference>
<protein>
    <submittedName>
        <fullName evidence="1">Uncharacterized protein</fullName>
    </submittedName>
</protein>
<evidence type="ECO:0000313" key="2">
    <source>
        <dbReference type="Proteomes" id="UP000183700"/>
    </source>
</evidence>
<name>A0A1L8SXK9_9ENTE</name>
<evidence type="ECO:0000313" key="1">
    <source>
        <dbReference type="EMBL" id="OJG36713.1"/>
    </source>
</evidence>
<sequence length="41" mass="4676">MTKIRKNGLKIIRSKVKLLLTVCEALKEAQSPIDKPIFTHL</sequence>
<dbReference type="AlphaFoldDB" id="A0A1L8SXK9"/>
<reference evidence="1 2" key="1">
    <citation type="submission" date="2014-12" db="EMBL/GenBank/DDBJ databases">
        <title>Draft genome sequences of 29 type strains of Enterococci.</title>
        <authorList>
            <person name="Zhong Z."/>
            <person name="Sun Z."/>
            <person name="Liu W."/>
            <person name="Zhang W."/>
            <person name="Zhang H."/>
        </authorList>
    </citation>
    <scope>NUCLEOTIDE SEQUENCE [LARGE SCALE GENOMIC DNA]</scope>
    <source>
        <strain evidence="1 2">DSM 22802</strain>
    </source>
</reference>
<gene>
    <name evidence="1" type="ORF">RV00_GL001158</name>
</gene>
<dbReference type="Proteomes" id="UP000183700">
    <property type="component" value="Unassembled WGS sequence"/>
</dbReference>
<keyword evidence="2" id="KW-1185">Reference proteome</keyword>
<comment type="caution">
    <text evidence="1">The sequence shown here is derived from an EMBL/GenBank/DDBJ whole genome shotgun (WGS) entry which is preliminary data.</text>
</comment>
<organism evidence="1 2">
    <name type="scientific">Enterococcus devriesei</name>
    <dbReference type="NCBI Taxonomy" id="319970"/>
    <lineage>
        <taxon>Bacteria</taxon>
        <taxon>Bacillati</taxon>
        <taxon>Bacillota</taxon>
        <taxon>Bacilli</taxon>
        <taxon>Lactobacillales</taxon>
        <taxon>Enterococcaceae</taxon>
        <taxon>Enterococcus</taxon>
    </lineage>
</organism>
<dbReference type="STRING" id="319970.RV00_GL001158"/>
<proteinExistence type="predicted"/>
<accession>A0A1L8SXK9</accession>